<dbReference type="OrthoDB" id="4343396at2759"/>
<organism evidence="2 3">
    <name type="scientific">Fusarium beomiforme</name>
    <dbReference type="NCBI Taxonomy" id="44412"/>
    <lineage>
        <taxon>Eukaryota</taxon>
        <taxon>Fungi</taxon>
        <taxon>Dikarya</taxon>
        <taxon>Ascomycota</taxon>
        <taxon>Pezizomycotina</taxon>
        <taxon>Sordariomycetes</taxon>
        <taxon>Hypocreomycetidae</taxon>
        <taxon>Hypocreales</taxon>
        <taxon>Nectriaceae</taxon>
        <taxon>Fusarium</taxon>
        <taxon>Fusarium burgessii species complex</taxon>
    </lineage>
</organism>
<keyword evidence="1" id="KW-0732">Signal</keyword>
<evidence type="ECO:0000256" key="1">
    <source>
        <dbReference type="SAM" id="SignalP"/>
    </source>
</evidence>
<sequence>MKDDKSEKHMRQSLFNLTFLVAANLLMGQEIRGPGILNVRDRVVFGYFIPPLPPDYTTPEDVVERLKLLEIHSDNEHPEFRRLVKMYRLERS</sequence>
<dbReference type="Proteomes" id="UP000730481">
    <property type="component" value="Unassembled WGS sequence"/>
</dbReference>
<keyword evidence="3" id="KW-1185">Reference proteome</keyword>
<protein>
    <submittedName>
        <fullName evidence="2">Uncharacterized protein</fullName>
    </submittedName>
</protein>
<evidence type="ECO:0000313" key="3">
    <source>
        <dbReference type="Proteomes" id="UP000730481"/>
    </source>
</evidence>
<dbReference type="AlphaFoldDB" id="A0A9P5DT21"/>
<feature type="signal peptide" evidence="1">
    <location>
        <begin position="1"/>
        <end position="28"/>
    </location>
</feature>
<reference evidence="2" key="2">
    <citation type="submission" date="2020-02" db="EMBL/GenBank/DDBJ databases">
        <title>Identification and distribution of gene clusters putatively required for synthesis of sphingolipid metabolism inhibitors in phylogenetically diverse species of the filamentous fungus Fusarium.</title>
        <authorList>
            <person name="Kim H.-S."/>
            <person name="Busman M."/>
            <person name="Brown D.W."/>
            <person name="Divon H."/>
            <person name="Uhlig S."/>
            <person name="Proctor R.H."/>
        </authorList>
    </citation>
    <scope>NUCLEOTIDE SEQUENCE</scope>
    <source>
        <strain evidence="2">NRRL 25174</strain>
    </source>
</reference>
<name>A0A9P5DT21_9HYPO</name>
<evidence type="ECO:0000313" key="2">
    <source>
        <dbReference type="EMBL" id="KAF4333388.1"/>
    </source>
</evidence>
<dbReference type="EMBL" id="PVQB02000854">
    <property type="protein sequence ID" value="KAF4333388.1"/>
    <property type="molecule type" value="Genomic_DNA"/>
</dbReference>
<feature type="chain" id="PRO_5040262804" evidence="1">
    <location>
        <begin position="29"/>
        <end position="92"/>
    </location>
</feature>
<gene>
    <name evidence="2" type="ORF">FBEOM_12795</name>
</gene>
<accession>A0A9P5DT21</accession>
<proteinExistence type="predicted"/>
<reference evidence="2" key="1">
    <citation type="journal article" date="2017" name="Mycologia">
        <title>Fusarium algeriense, sp. nov., a novel toxigenic crown rot pathogen of durum wheat from Algeria is nested in the Fusarium burgessii species complex.</title>
        <authorList>
            <person name="Laraba I."/>
            <person name="Keddad A."/>
            <person name="Boureghda H."/>
            <person name="Abdallah N."/>
            <person name="Vaughan M.M."/>
            <person name="Proctor R.H."/>
            <person name="Busman M."/>
            <person name="O'Donnell K."/>
        </authorList>
    </citation>
    <scope>NUCLEOTIDE SEQUENCE</scope>
    <source>
        <strain evidence="2">NRRL 25174</strain>
    </source>
</reference>
<comment type="caution">
    <text evidence="2">The sequence shown here is derived from an EMBL/GenBank/DDBJ whole genome shotgun (WGS) entry which is preliminary data.</text>
</comment>